<dbReference type="Proteomes" id="UP000290407">
    <property type="component" value="Unassembled WGS sequence"/>
</dbReference>
<keyword evidence="2" id="KW-1185">Reference proteome</keyword>
<evidence type="ECO:0000313" key="2">
    <source>
        <dbReference type="Proteomes" id="UP000290407"/>
    </source>
</evidence>
<comment type="caution">
    <text evidence="1">The sequence shown here is derived from an EMBL/GenBank/DDBJ whole genome shotgun (WGS) entry which is preliminary data.</text>
</comment>
<reference evidence="1 2" key="1">
    <citation type="submission" date="2019-01" db="EMBL/GenBank/DDBJ databases">
        <title>Spirosoma flava sp. nov., a propanil-degrading bacterium isolated from herbicide-contaminated soil.</title>
        <authorList>
            <person name="Zhang L."/>
            <person name="Jiang J.-D."/>
        </authorList>
    </citation>
    <scope>NUCLEOTIDE SEQUENCE [LARGE SCALE GENOMIC DNA]</scope>
    <source>
        <strain evidence="1 2">TY50</strain>
    </source>
</reference>
<dbReference type="EMBL" id="SBLB01000005">
    <property type="protein sequence ID" value="RYC68700.1"/>
    <property type="molecule type" value="Genomic_DNA"/>
</dbReference>
<organism evidence="1 2">
    <name type="scientific">Spirosoma sordidisoli</name>
    <dbReference type="NCBI Taxonomy" id="2502893"/>
    <lineage>
        <taxon>Bacteria</taxon>
        <taxon>Pseudomonadati</taxon>
        <taxon>Bacteroidota</taxon>
        <taxon>Cytophagia</taxon>
        <taxon>Cytophagales</taxon>
        <taxon>Cytophagaceae</taxon>
        <taxon>Spirosoma</taxon>
    </lineage>
</organism>
<sequence length="150" mass="16231">MSALLFGQCSSVAEQPLTDTAPITIRTGTSFGMCVGNSCRKDYVFNGTSVTLTQGGTRTQTQTPDKTCERTISAADWTTLRAAAADLDAFRKQPNVIGCPDCADGGAEYIELEQNDSRHRVTFPFGKTIPGFEPLVNALRQQREAFSDCP</sequence>
<protein>
    <submittedName>
        <fullName evidence="1">Uncharacterized protein</fullName>
    </submittedName>
</protein>
<accession>A0A4Q2UMB8</accession>
<gene>
    <name evidence="1" type="ORF">EQG79_18185</name>
</gene>
<evidence type="ECO:0000313" key="1">
    <source>
        <dbReference type="EMBL" id="RYC68700.1"/>
    </source>
</evidence>
<dbReference type="AlphaFoldDB" id="A0A4Q2UMB8"/>
<name>A0A4Q2UMB8_9BACT</name>
<proteinExistence type="predicted"/>